<proteinExistence type="predicted"/>
<protein>
    <submittedName>
        <fullName evidence="2">Helix-turn-helix domain protein</fullName>
    </submittedName>
</protein>
<dbReference type="PROSITE" id="PS50943">
    <property type="entry name" value="HTH_CROC1"/>
    <property type="match status" value="1"/>
</dbReference>
<dbReference type="KEGG" id="hba:Hbal_1256"/>
<dbReference type="Proteomes" id="UP000002745">
    <property type="component" value="Chromosome"/>
</dbReference>
<keyword evidence="3" id="KW-1185">Reference proteome</keyword>
<dbReference type="AlphaFoldDB" id="C6XIC2"/>
<evidence type="ECO:0000313" key="2">
    <source>
        <dbReference type="EMBL" id="ACT58948.1"/>
    </source>
</evidence>
<sequence>MDMRDRIRQRLKELGKTQAAASIEAGLGPIYLPDLFKKTTTPSSDRLVKLAPVLQTSVEWLVTGEGDKSVLRQEKSFFDLVDLWRSLSTVEQAALLKHIEIWSGLKPSLRSELNKYVEFLQSKR</sequence>
<name>C6XIC2_HIRBI</name>
<dbReference type="Pfam" id="PF01381">
    <property type="entry name" value="HTH_3"/>
    <property type="match status" value="1"/>
</dbReference>
<evidence type="ECO:0000259" key="1">
    <source>
        <dbReference type="PROSITE" id="PS50943"/>
    </source>
</evidence>
<dbReference type="GO" id="GO:0003677">
    <property type="term" value="F:DNA binding"/>
    <property type="evidence" value="ECO:0007669"/>
    <property type="project" value="InterPro"/>
</dbReference>
<evidence type="ECO:0000313" key="3">
    <source>
        <dbReference type="Proteomes" id="UP000002745"/>
    </source>
</evidence>
<dbReference type="RefSeq" id="WP_015827098.1">
    <property type="nucleotide sequence ID" value="NC_012982.1"/>
</dbReference>
<dbReference type="InterPro" id="IPR001387">
    <property type="entry name" value="Cro/C1-type_HTH"/>
</dbReference>
<dbReference type="OrthoDB" id="7363968at2"/>
<reference evidence="3" key="1">
    <citation type="journal article" date="2011" name="J. Bacteriol.">
        <title>Genome sequences of eight morphologically diverse alphaproteobacteria.</title>
        <authorList>
            <consortium name="US DOE Joint Genome Institute"/>
            <person name="Brown P.J."/>
            <person name="Kysela D.T."/>
            <person name="Buechlein A."/>
            <person name="Hemmerich C."/>
            <person name="Brun Y.V."/>
        </authorList>
    </citation>
    <scope>NUCLEOTIDE SEQUENCE [LARGE SCALE GENOMIC DNA]</scope>
    <source>
        <strain evidence="3">ATCC 49814 / DSM 5838 / IFAM 1418</strain>
    </source>
</reference>
<feature type="domain" description="HTH cro/C1-type" evidence="1">
    <location>
        <begin position="7"/>
        <end position="61"/>
    </location>
</feature>
<dbReference type="STRING" id="582402.Hbal_1256"/>
<dbReference type="InterPro" id="IPR010982">
    <property type="entry name" value="Lambda_DNA-bd_dom_sf"/>
</dbReference>
<dbReference type="CDD" id="cd00093">
    <property type="entry name" value="HTH_XRE"/>
    <property type="match status" value="1"/>
</dbReference>
<dbReference type="EMBL" id="CP001678">
    <property type="protein sequence ID" value="ACT58948.1"/>
    <property type="molecule type" value="Genomic_DNA"/>
</dbReference>
<dbReference type="SMART" id="SM00530">
    <property type="entry name" value="HTH_XRE"/>
    <property type="match status" value="1"/>
</dbReference>
<accession>C6XIC2</accession>
<dbReference type="SUPFAM" id="SSF47413">
    <property type="entry name" value="lambda repressor-like DNA-binding domains"/>
    <property type="match status" value="1"/>
</dbReference>
<organism evidence="2 3">
    <name type="scientific">Hirschia baltica (strain ATCC 49814 / DSM 5838 / IFAM 1418)</name>
    <dbReference type="NCBI Taxonomy" id="582402"/>
    <lineage>
        <taxon>Bacteria</taxon>
        <taxon>Pseudomonadati</taxon>
        <taxon>Pseudomonadota</taxon>
        <taxon>Alphaproteobacteria</taxon>
        <taxon>Hyphomonadales</taxon>
        <taxon>Hyphomonadaceae</taxon>
        <taxon>Hirschia</taxon>
    </lineage>
</organism>
<gene>
    <name evidence="2" type="ordered locus">Hbal_1256</name>
</gene>
<dbReference type="Gene3D" id="1.10.260.40">
    <property type="entry name" value="lambda repressor-like DNA-binding domains"/>
    <property type="match status" value="1"/>
</dbReference>
<dbReference type="HOGENOM" id="CLU_2000780_0_0_5"/>